<dbReference type="GO" id="GO:0016853">
    <property type="term" value="F:isomerase activity"/>
    <property type="evidence" value="ECO:0007669"/>
    <property type="project" value="TreeGrafter"/>
</dbReference>
<organism evidence="2 3">
    <name type="scientific">Mycolicibacterium grossiae</name>
    <dbReference type="NCBI Taxonomy" id="1552759"/>
    <lineage>
        <taxon>Bacteria</taxon>
        <taxon>Bacillati</taxon>
        <taxon>Actinomycetota</taxon>
        <taxon>Actinomycetes</taxon>
        <taxon>Mycobacteriales</taxon>
        <taxon>Mycobacteriaceae</taxon>
        <taxon>Mycolicibacterium</taxon>
    </lineage>
</organism>
<comment type="caution">
    <text evidence="2">The sequence shown here is derived from an EMBL/GenBank/DDBJ whole genome shotgun (WGS) entry which is preliminary data.</text>
</comment>
<dbReference type="PANTHER" id="PTHR13774">
    <property type="entry name" value="PHENAZINE BIOSYNTHESIS PROTEIN"/>
    <property type="match status" value="1"/>
</dbReference>
<dbReference type="Gene3D" id="3.10.310.10">
    <property type="entry name" value="Diaminopimelate Epimerase, Chain A, domain 1"/>
    <property type="match status" value="2"/>
</dbReference>
<dbReference type="PIRSF" id="PIRSF016184">
    <property type="entry name" value="PhzC_PhzF"/>
    <property type="match status" value="1"/>
</dbReference>
<proteinExistence type="predicted"/>
<dbReference type="InterPro" id="IPR003719">
    <property type="entry name" value="Phenazine_PhzF-like"/>
</dbReference>
<sequence length="233" mass="25004">MAIDVSVLRVFTDAEGRYGNPLGVVDAAAVAPRERQTLATELGYSETIYVDLPAPGASSATAHIFTPAAELPFAGHPTVGAGWWLARRGTPVKTLRVPAGVVAVDREQLPDGDVTVIRARADWAPEMSLYDLGTAEAVLAADPDDYTDDDVEHYVWAWTDRAAGAIRSRMFAPGLGIVEDEATGAAAVRITDHLSCDLVITQGRGSQIRTWWDPQGWVRVAGRVVDDGIRRVG</sequence>
<name>A0A1E8Q9Q8_9MYCO</name>
<reference evidence="2 3" key="1">
    <citation type="submission" date="2016-09" db="EMBL/GenBank/DDBJ databases">
        <title>genome sequence of Mycobacterium sp. 739 SCH.</title>
        <authorList>
            <person name="Greninger A.L."/>
            <person name="Qin X."/>
            <person name="Jerome K."/>
            <person name="Vora S."/>
            <person name="Quinn K."/>
        </authorList>
    </citation>
    <scope>NUCLEOTIDE SEQUENCE [LARGE SCALE GENOMIC DNA]</scope>
    <source>
        <strain evidence="2 3">SCH</strain>
    </source>
</reference>
<dbReference type="Proteomes" id="UP000178953">
    <property type="component" value="Unassembled WGS sequence"/>
</dbReference>
<dbReference type="SUPFAM" id="SSF54506">
    <property type="entry name" value="Diaminopimelate epimerase-like"/>
    <property type="match status" value="1"/>
</dbReference>
<dbReference type="EMBL" id="MCHX01000004">
    <property type="protein sequence ID" value="OFJ55353.1"/>
    <property type="molecule type" value="Genomic_DNA"/>
</dbReference>
<dbReference type="GO" id="GO:0005737">
    <property type="term" value="C:cytoplasm"/>
    <property type="evidence" value="ECO:0007669"/>
    <property type="project" value="TreeGrafter"/>
</dbReference>
<evidence type="ECO:0000313" key="2">
    <source>
        <dbReference type="EMBL" id="OFJ55353.1"/>
    </source>
</evidence>
<dbReference type="OrthoDB" id="9788221at2"/>
<accession>A0A1E8Q9Q8</accession>
<feature type="active site" evidence="1">
    <location>
        <position position="46"/>
    </location>
</feature>
<dbReference type="PANTHER" id="PTHR13774:SF32">
    <property type="entry name" value="ANTISENSE-ENHANCING SEQUENCE 1"/>
    <property type="match status" value="1"/>
</dbReference>
<keyword evidence="3" id="KW-1185">Reference proteome</keyword>
<evidence type="ECO:0000256" key="1">
    <source>
        <dbReference type="PIRSR" id="PIRSR016184-1"/>
    </source>
</evidence>
<dbReference type="AlphaFoldDB" id="A0A1E8Q9Q8"/>
<evidence type="ECO:0008006" key="4">
    <source>
        <dbReference type="Google" id="ProtNLM"/>
    </source>
</evidence>
<dbReference type="Pfam" id="PF02567">
    <property type="entry name" value="PhzC-PhzF"/>
    <property type="match status" value="2"/>
</dbReference>
<gene>
    <name evidence="2" type="ORF">BEL07_02840</name>
</gene>
<evidence type="ECO:0000313" key="3">
    <source>
        <dbReference type="Proteomes" id="UP000178953"/>
    </source>
</evidence>
<protein>
    <recommendedName>
        <fullName evidence="4">PhzF family phenazine biosynthesis protein</fullName>
    </recommendedName>
</protein>
<dbReference type="RefSeq" id="WP_070351585.1">
    <property type="nucleotide sequence ID" value="NZ_CP043474.1"/>
</dbReference>